<keyword evidence="1" id="KW-0472">Membrane</keyword>
<keyword evidence="1" id="KW-1133">Transmembrane helix</keyword>
<sequence>MHTTNIITMLLLSLLSLTLASNLDSANGALLTSRQNGAAPNCLEYSLTANLSTVGANSTYRGAYLAISNVGTLANKRMLNAAQARLPQLTADAALNQACGNLTTVALTEAERNFTQGQILGVGGLANLPKGIVNGPIVCVLCGLIVLFCSVIWGLMP</sequence>
<comment type="caution">
    <text evidence="3">The sequence shown here is derived from an EMBL/GenBank/DDBJ whole genome shotgun (WGS) entry which is preliminary data.</text>
</comment>
<reference evidence="3 4" key="1">
    <citation type="submission" date="2016-07" db="EMBL/GenBank/DDBJ databases">
        <title>Pervasive Adenine N6-methylation of Active Genes in Fungi.</title>
        <authorList>
            <consortium name="DOE Joint Genome Institute"/>
            <person name="Mondo S.J."/>
            <person name="Dannebaum R.O."/>
            <person name="Kuo R.C."/>
            <person name="Labutti K."/>
            <person name="Haridas S."/>
            <person name="Kuo A."/>
            <person name="Salamov A."/>
            <person name="Ahrendt S.R."/>
            <person name="Lipzen A."/>
            <person name="Sullivan W."/>
            <person name="Andreopoulos W.B."/>
            <person name="Clum A."/>
            <person name="Lindquist E."/>
            <person name="Daum C."/>
            <person name="Ramamoorthy G.K."/>
            <person name="Gryganskyi A."/>
            <person name="Culley D."/>
            <person name="Magnuson J.K."/>
            <person name="James T.Y."/>
            <person name="O'Malley M.A."/>
            <person name="Stajich J.E."/>
            <person name="Spatafora J.W."/>
            <person name="Visel A."/>
            <person name="Grigoriev I.V."/>
        </authorList>
    </citation>
    <scope>NUCLEOTIDE SEQUENCE [LARGE SCALE GENOMIC DNA]</scope>
    <source>
        <strain evidence="3 4">CBS 115471</strain>
    </source>
</reference>
<keyword evidence="2" id="KW-0732">Signal</keyword>
<dbReference type="EMBL" id="MCFA01000070">
    <property type="protein sequence ID" value="ORY10681.1"/>
    <property type="molecule type" value="Genomic_DNA"/>
</dbReference>
<keyword evidence="4" id="KW-1185">Reference proteome</keyword>
<protein>
    <submittedName>
        <fullName evidence="3">Uncharacterized protein</fullName>
    </submittedName>
</protein>
<feature type="chain" id="PRO_5012395284" evidence="2">
    <location>
        <begin position="21"/>
        <end position="157"/>
    </location>
</feature>
<evidence type="ECO:0000313" key="4">
    <source>
        <dbReference type="Proteomes" id="UP000193144"/>
    </source>
</evidence>
<gene>
    <name evidence="3" type="ORF">BCR34DRAFT_345751</name>
</gene>
<keyword evidence="1" id="KW-0812">Transmembrane</keyword>
<proteinExistence type="predicted"/>
<organism evidence="3 4">
    <name type="scientific">Clohesyomyces aquaticus</name>
    <dbReference type="NCBI Taxonomy" id="1231657"/>
    <lineage>
        <taxon>Eukaryota</taxon>
        <taxon>Fungi</taxon>
        <taxon>Dikarya</taxon>
        <taxon>Ascomycota</taxon>
        <taxon>Pezizomycotina</taxon>
        <taxon>Dothideomycetes</taxon>
        <taxon>Pleosporomycetidae</taxon>
        <taxon>Pleosporales</taxon>
        <taxon>Lindgomycetaceae</taxon>
        <taxon>Clohesyomyces</taxon>
    </lineage>
</organism>
<feature type="transmembrane region" description="Helical" evidence="1">
    <location>
        <begin position="135"/>
        <end position="156"/>
    </location>
</feature>
<evidence type="ECO:0000313" key="3">
    <source>
        <dbReference type="EMBL" id="ORY10681.1"/>
    </source>
</evidence>
<feature type="signal peptide" evidence="2">
    <location>
        <begin position="1"/>
        <end position="20"/>
    </location>
</feature>
<dbReference type="OrthoDB" id="3438213at2759"/>
<evidence type="ECO:0000256" key="1">
    <source>
        <dbReference type="SAM" id="Phobius"/>
    </source>
</evidence>
<dbReference type="AlphaFoldDB" id="A0A1Y1ZKA7"/>
<accession>A0A1Y1ZKA7</accession>
<dbReference type="Proteomes" id="UP000193144">
    <property type="component" value="Unassembled WGS sequence"/>
</dbReference>
<name>A0A1Y1ZKA7_9PLEO</name>
<evidence type="ECO:0000256" key="2">
    <source>
        <dbReference type="SAM" id="SignalP"/>
    </source>
</evidence>